<dbReference type="InterPro" id="IPR003034">
    <property type="entry name" value="SAP_dom"/>
</dbReference>
<name>A0A316V101_9BASI</name>
<dbReference type="Proteomes" id="UP000245884">
    <property type="component" value="Unassembled WGS sequence"/>
</dbReference>
<dbReference type="PROSITE" id="PS50800">
    <property type="entry name" value="SAP"/>
    <property type="match status" value="1"/>
</dbReference>
<dbReference type="InterPro" id="IPR036361">
    <property type="entry name" value="SAP_dom_sf"/>
</dbReference>
<proteinExistence type="predicted"/>
<organism evidence="3 4">
    <name type="scientific">Jaminaea rosea</name>
    <dbReference type="NCBI Taxonomy" id="1569628"/>
    <lineage>
        <taxon>Eukaryota</taxon>
        <taxon>Fungi</taxon>
        <taxon>Dikarya</taxon>
        <taxon>Basidiomycota</taxon>
        <taxon>Ustilaginomycotina</taxon>
        <taxon>Exobasidiomycetes</taxon>
        <taxon>Microstromatales</taxon>
        <taxon>Microstromatales incertae sedis</taxon>
        <taxon>Jaminaea</taxon>
    </lineage>
</organism>
<dbReference type="SUPFAM" id="SSF68906">
    <property type="entry name" value="SAP domain"/>
    <property type="match status" value="1"/>
</dbReference>
<evidence type="ECO:0000259" key="2">
    <source>
        <dbReference type="PROSITE" id="PS50800"/>
    </source>
</evidence>
<protein>
    <recommendedName>
        <fullName evidence="2">SAP domain-containing protein</fullName>
    </recommendedName>
</protein>
<dbReference type="STRING" id="1569628.A0A316V101"/>
<dbReference type="AlphaFoldDB" id="A0A316V101"/>
<keyword evidence="4" id="KW-1185">Reference proteome</keyword>
<dbReference type="RefSeq" id="XP_025365290.1">
    <property type="nucleotide sequence ID" value="XM_025505170.1"/>
</dbReference>
<feature type="compositionally biased region" description="Basic and acidic residues" evidence="1">
    <location>
        <begin position="90"/>
        <end position="100"/>
    </location>
</feature>
<evidence type="ECO:0000313" key="3">
    <source>
        <dbReference type="EMBL" id="PWN30678.1"/>
    </source>
</evidence>
<dbReference type="Pfam" id="PF02037">
    <property type="entry name" value="SAP"/>
    <property type="match status" value="1"/>
</dbReference>
<feature type="domain" description="SAP" evidence="2">
    <location>
        <begin position="53"/>
        <end position="87"/>
    </location>
</feature>
<dbReference type="OrthoDB" id="1476984at2759"/>
<feature type="region of interest" description="Disordered" evidence="1">
    <location>
        <begin position="90"/>
        <end position="215"/>
    </location>
</feature>
<dbReference type="Gene3D" id="1.10.720.30">
    <property type="entry name" value="SAP domain"/>
    <property type="match status" value="1"/>
</dbReference>
<feature type="compositionally biased region" description="Low complexity" evidence="1">
    <location>
        <begin position="122"/>
        <end position="147"/>
    </location>
</feature>
<feature type="compositionally biased region" description="Pro residues" evidence="1">
    <location>
        <begin position="200"/>
        <end position="209"/>
    </location>
</feature>
<dbReference type="EMBL" id="KZ819662">
    <property type="protein sequence ID" value="PWN30678.1"/>
    <property type="molecule type" value="Genomic_DNA"/>
</dbReference>
<reference evidence="3 4" key="1">
    <citation type="journal article" date="2018" name="Mol. Biol. Evol.">
        <title>Broad Genomic Sampling Reveals a Smut Pathogenic Ancestry of the Fungal Clade Ustilaginomycotina.</title>
        <authorList>
            <person name="Kijpornyongpan T."/>
            <person name="Mondo S.J."/>
            <person name="Barry K."/>
            <person name="Sandor L."/>
            <person name="Lee J."/>
            <person name="Lipzen A."/>
            <person name="Pangilinan J."/>
            <person name="LaButti K."/>
            <person name="Hainaut M."/>
            <person name="Henrissat B."/>
            <person name="Grigoriev I.V."/>
            <person name="Spatafora J.W."/>
            <person name="Aime M.C."/>
        </authorList>
    </citation>
    <scope>NUCLEOTIDE SEQUENCE [LARGE SCALE GENOMIC DNA]</scope>
    <source>
        <strain evidence="3 4">MCA 5214</strain>
    </source>
</reference>
<dbReference type="GeneID" id="37026993"/>
<evidence type="ECO:0000256" key="1">
    <source>
        <dbReference type="SAM" id="MobiDB-lite"/>
    </source>
</evidence>
<evidence type="ECO:0000313" key="4">
    <source>
        <dbReference type="Proteomes" id="UP000245884"/>
    </source>
</evidence>
<accession>A0A316V101</accession>
<gene>
    <name evidence="3" type="ORF">BDZ90DRAFT_229684</name>
</gene>
<sequence length="407" mass="41590">MIGVALTSSARSLRTTRSLGSLRAAVASPSASSVPPLPTRSLVSTVLLTRETYDKRNVTQLKDECKQRGLTTGGRRADIVARLLNDDARQNGSGLREEPVPAKAKAHRRTNSSLASLRGGDAKAQSSKGSAKSSPSSTPSPNDSNSTARHPVGPSHTVTGEGASIPQPENIKPGQVAHAGQPLGQGQPAISTKEKMDPDSNPPGVPPQKEPSHHPTTFKVEVPVEMVKEEHGPEIPIVTMYTRREEEVPAPRGPKLVTASDTSDVSHAFDATHHEGSAPNAAAQAIESAARSFKADAGLKGSTLGPQVSSVLKATGLAEVGQKASEAAAAVVEDASKVFGQVKAAASSEGGVGAGSFAGSGAGAGSAKRPLNADEKRGVYALGAILFGGLFAGSLGAPAKKKGGEHH</sequence>
<dbReference type="SMART" id="SM00513">
    <property type="entry name" value="SAP"/>
    <property type="match status" value="1"/>
</dbReference>